<dbReference type="InterPro" id="IPR001789">
    <property type="entry name" value="Sig_transdc_resp-reg_receiver"/>
</dbReference>
<dbReference type="PROSITE" id="PS50894">
    <property type="entry name" value="HPT"/>
    <property type="match status" value="4"/>
</dbReference>
<keyword evidence="15" id="KW-1185">Reference proteome</keyword>
<evidence type="ECO:0000256" key="8">
    <source>
        <dbReference type="SAM" id="Coils"/>
    </source>
</evidence>
<evidence type="ECO:0000256" key="6">
    <source>
        <dbReference type="PROSITE-ProRule" id="PRU00110"/>
    </source>
</evidence>
<feature type="modified residue" description="Phosphohistidine" evidence="6">
    <location>
        <position position="762"/>
    </location>
</feature>
<dbReference type="eggNOG" id="COG2198">
    <property type="taxonomic scope" value="Bacteria"/>
</dbReference>
<keyword evidence="5 14" id="KW-0418">Kinase</keyword>
<dbReference type="PROSITE" id="PS50851">
    <property type="entry name" value="CHEW"/>
    <property type="match status" value="1"/>
</dbReference>
<feature type="domain" description="Response regulatory" evidence="11">
    <location>
        <begin position="1499"/>
        <end position="1617"/>
    </location>
</feature>
<dbReference type="SUPFAM" id="SSF55874">
    <property type="entry name" value="ATPase domain of HSP90 chaperone/DNA topoisomerase II/histidine kinase"/>
    <property type="match status" value="1"/>
</dbReference>
<evidence type="ECO:0000256" key="7">
    <source>
        <dbReference type="PROSITE-ProRule" id="PRU00169"/>
    </source>
</evidence>
<dbReference type="PANTHER" id="PTHR43395">
    <property type="entry name" value="SENSOR HISTIDINE KINASE CHEA"/>
    <property type="match status" value="1"/>
</dbReference>
<dbReference type="GO" id="GO:0005524">
    <property type="term" value="F:ATP binding"/>
    <property type="evidence" value="ECO:0007669"/>
    <property type="project" value="UniProtKB-KW"/>
</dbReference>
<dbReference type="RefSeq" id="WP_013566534.1">
    <property type="nucleotide sequence ID" value="NC_014962.1"/>
</dbReference>
<accession>E8QZB7</accession>
<dbReference type="SUPFAM" id="SSF47226">
    <property type="entry name" value="Histidine-containing phosphotransfer domain, HPT domain"/>
    <property type="match status" value="4"/>
</dbReference>
<feature type="modified residue" description="Phosphohistidine" evidence="6">
    <location>
        <position position="285"/>
    </location>
</feature>
<name>E8QZB7_ISOPI</name>
<dbReference type="SUPFAM" id="SSF50341">
    <property type="entry name" value="CheW-like"/>
    <property type="match status" value="1"/>
</dbReference>
<protein>
    <recommendedName>
        <fullName evidence="2">histidine kinase</fullName>
        <ecNumber evidence="2">2.7.13.3</ecNumber>
    </recommendedName>
</protein>
<dbReference type="GO" id="GO:0006935">
    <property type="term" value="P:chemotaxis"/>
    <property type="evidence" value="ECO:0007669"/>
    <property type="project" value="UniProtKB-KW"/>
</dbReference>
<keyword evidence="8" id="KW-0175">Coiled coil</keyword>
<dbReference type="GO" id="GO:0000155">
    <property type="term" value="F:phosphorelay sensor kinase activity"/>
    <property type="evidence" value="ECO:0007669"/>
    <property type="project" value="InterPro"/>
</dbReference>
<reference evidence="14 15" key="2">
    <citation type="journal article" date="2011" name="Stand. Genomic Sci.">
        <title>Complete genome sequence of Isosphaera pallida type strain (IS1B).</title>
        <authorList>
            <consortium name="US DOE Joint Genome Institute (JGI-PGF)"/>
            <person name="Goker M."/>
            <person name="Cleland D."/>
            <person name="Saunders E."/>
            <person name="Lapidus A."/>
            <person name="Nolan M."/>
            <person name="Lucas S."/>
            <person name="Hammon N."/>
            <person name="Deshpande S."/>
            <person name="Cheng J.F."/>
            <person name="Tapia R."/>
            <person name="Han C."/>
            <person name="Goodwin L."/>
            <person name="Pitluck S."/>
            <person name="Liolios K."/>
            <person name="Pagani I."/>
            <person name="Ivanova N."/>
            <person name="Mavromatis K."/>
            <person name="Pati A."/>
            <person name="Chen A."/>
            <person name="Palaniappan K."/>
            <person name="Land M."/>
            <person name="Hauser L."/>
            <person name="Chang Y.J."/>
            <person name="Jeffries C.D."/>
            <person name="Detter J.C."/>
            <person name="Beck B."/>
            <person name="Woyke T."/>
            <person name="Bristow J."/>
            <person name="Eisen J.A."/>
            <person name="Markowitz V."/>
            <person name="Hugenholtz P."/>
            <person name="Kyrpides N.C."/>
            <person name="Klenk H.P."/>
        </authorList>
    </citation>
    <scope>NUCLEOTIDE SEQUENCE [LARGE SCALE GENOMIC DNA]</scope>
    <source>
        <strain evidence="15">ATCC 43644 / DSM 9630 / IS1B</strain>
    </source>
</reference>
<feature type="region of interest" description="Disordered" evidence="9">
    <location>
        <begin position="883"/>
        <end position="921"/>
    </location>
</feature>
<feature type="compositionally biased region" description="Polar residues" evidence="9">
    <location>
        <begin position="998"/>
        <end position="1027"/>
    </location>
</feature>
<evidence type="ECO:0000259" key="11">
    <source>
        <dbReference type="PROSITE" id="PS50110"/>
    </source>
</evidence>
<dbReference type="InterPro" id="IPR002545">
    <property type="entry name" value="CheW-lke_dom"/>
</dbReference>
<feature type="region of interest" description="Disordered" evidence="9">
    <location>
        <begin position="152"/>
        <end position="197"/>
    </location>
</feature>
<evidence type="ECO:0000256" key="3">
    <source>
        <dbReference type="ARBA" id="ARBA00022553"/>
    </source>
</evidence>
<feature type="coiled-coil region" evidence="8">
    <location>
        <begin position="250"/>
        <end position="277"/>
    </location>
</feature>
<feature type="region of interest" description="Disordered" evidence="9">
    <location>
        <begin position="1466"/>
        <end position="1497"/>
    </location>
</feature>
<dbReference type="InterPro" id="IPR003594">
    <property type="entry name" value="HATPase_dom"/>
</dbReference>
<feature type="modified residue" description="Phosphohistidine" evidence="6">
    <location>
        <position position="477"/>
    </location>
</feature>
<dbReference type="SUPFAM" id="SSF52172">
    <property type="entry name" value="CheY-like"/>
    <property type="match status" value="1"/>
</dbReference>
<dbReference type="InterPro" id="IPR051315">
    <property type="entry name" value="Bact_Chemotaxis_CheA"/>
</dbReference>
<feature type="modified residue" description="4-aspartylphosphate" evidence="7">
    <location>
        <position position="1550"/>
    </location>
</feature>
<dbReference type="Pfam" id="PF02518">
    <property type="entry name" value="HATPase_c"/>
    <property type="match status" value="1"/>
</dbReference>
<dbReference type="PROSITE" id="PS50109">
    <property type="entry name" value="HIS_KIN"/>
    <property type="match status" value="1"/>
</dbReference>
<dbReference type="InterPro" id="IPR036097">
    <property type="entry name" value="HisK_dim/P_sf"/>
</dbReference>
<dbReference type="SMART" id="SM00448">
    <property type="entry name" value="REC"/>
    <property type="match status" value="1"/>
</dbReference>
<evidence type="ECO:0000313" key="15">
    <source>
        <dbReference type="Proteomes" id="UP000008631"/>
    </source>
</evidence>
<gene>
    <name evidence="14" type="ordered locus">Isop_3690</name>
</gene>
<feature type="region of interest" description="Disordered" evidence="9">
    <location>
        <begin position="563"/>
        <end position="696"/>
    </location>
</feature>
<dbReference type="eggNOG" id="COG0745">
    <property type="taxonomic scope" value="Bacteria"/>
</dbReference>
<dbReference type="Pfam" id="PF00072">
    <property type="entry name" value="Response_reg"/>
    <property type="match status" value="1"/>
</dbReference>
<feature type="domain" description="HPt" evidence="13">
    <location>
        <begin position="715"/>
        <end position="819"/>
    </location>
</feature>
<dbReference type="Pfam" id="PF02895">
    <property type="entry name" value="H-kinase_dim"/>
    <property type="match status" value="1"/>
</dbReference>
<evidence type="ECO:0000256" key="1">
    <source>
        <dbReference type="ARBA" id="ARBA00000085"/>
    </source>
</evidence>
<keyword evidence="3 7" id="KW-0597">Phosphoprotein</keyword>
<dbReference type="InterPro" id="IPR008207">
    <property type="entry name" value="Sig_transdc_His_kin_Hpt_dom"/>
</dbReference>
<dbReference type="HOGENOM" id="CLU_243364_0_0_0"/>
<dbReference type="SMART" id="SM00387">
    <property type="entry name" value="HATPase_c"/>
    <property type="match status" value="1"/>
</dbReference>
<feature type="region of interest" description="Disordered" evidence="9">
    <location>
        <begin position="996"/>
        <end position="1028"/>
    </location>
</feature>
<evidence type="ECO:0000259" key="10">
    <source>
        <dbReference type="PROSITE" id="PS50109"/>
    </source>
</evidence>
<dbReference type="PANTHER" id="PTHR43395:SF8">
    <property type="entry name" value="HISTIDINE KINASE"/>
    <property type="match status" value="1"/>
</dbReference>
<evidence type="ECO:0000313" key="14">
    <source>
        <dbReference type="EMBL" id="ADV64246.1"/>
    </source>
</evidence>
<dbReference type="Gene3D" id="2.30.30.40">
    <property type="entry name" value="SH3 Domains"/>
    <property type="match status" value="1"/>
</dbReference>
<dbReference type="KEGG" id="ipa:Isop_3690"/>
<comment type="catalytic activity">
    <reaction evidence="1">
        <text>ATP + protein L-histidine = ADP + protein N-phospho-L-histidine.</text>
        <dbReference type="EC" id="2.7.13.3"/>
    </reaction>
</comment>
<dbReference type="InterPro" id="IPR005467">
    <property type="entry name" value="His_kinase_dom"/>
</dbReference>
<evidence type="ECO:0000256" key="5">
    <source>
        <dbReference type="ARBA" id="ARBA00022777"/>
    </source>
</evidence>
<dbReference type="EC" id="2.7.13.3" evidence="2"/>
<dbReference type="SUPFAM" id="SSF47384">
    <property type="entry name" value="Homodimeric domain of signal transducing histidine kinase"/>
    <property type="match status" value="1"/>
</dbReference>
<keyword evidence="4" id="KW-0808">Transferase</keyword>
<dbReference type="InterPro" id="IPR004105">
    <property type="entry name" value="CheA-like_dim"/>
</dbReference>
<evidence type="ECO:0000259" key="13">
    <source>
        <dbReference type="PROSITE" id="PS50894"/>
    </source>
</evidence>
<dbReference type="InterPro" id="IPR037006">
    <property type="entry name" value="CheA-like_homodim_sf"/>
</dbReference>
<dbReference type="InterPro" id="IPR036890">
    <property type="entry name" value="HATPase_C_sf"/>
</dbReference>
<dbReference type="Gene3D" id="3.30.565.10">
    <property type="entry name" value="Histidine kinase-like ATPase, C-terminal domain"/>
    <property type="match status" value="1"/>
</dbReference>
<dbReference type="InterPro" id="IPR011006">
    <property type="entry name" value="CheY-like_superfamily"/>
</dbReference>
<dbReference type="CDD" id="cd00088">
    <property type="entry name" value="HPT"/>
    <property type="match status" value="4"/>
</dbReference>
<proteinExistence type="predicted"/>
<dbReference type="InterPro" id="IPR004358">
    <property type="entry name" value="Sig_transdc_His_kin-like_C"/>
</dbReference>
<evidence type="ECO:0000259" key="12">
    <source>
        <dbReference type="PROSITE" id="PS50851"/>
    </source>
</evidence>
<feature type="compositionally biased region" description="Acidic residues" evidence="9">
    <location>
        <begin position="158"/>
        <end position="169"/>
    </location>
</feature>
<feature type="domain" description="HPt" evidence="13">
    <location>
        <begin position="238"/>
        <end position="342"/>
    </location>
</feature>
<feature type="compositionally biased region" description="Polar residues" evidence="9">
    <location>
        <begin position="575"/>
        <end position="599"/>
    </location>
</feature>
<evidence type="ECO:0000256" key="9">
    <source>
        <dbReference type="SAM" id="MobiDB-lite"/>
    </source>
</evidence>
<dbReference type="SMART" id="SM01231">
    <property type="entry name" value="H-kinase_dim"/>
    <property type="match status" value="1"/>
</dbReference>
<dbReference type="CDD" id="cd16916">
    <property type="entry name" value="HATPase_CheA-like"/>
    <property type="match status" value="1"/>
</dbReference>
<dbReference type="SMART" id="SM00073">
    <property type="entry name" value="HPT"/>
    <property type="match status" value="4"/>
</dbReference>
<dbReference type="SMART" id="SM00260">
    <property type="entry name" value="CheW"/>
    <property type="match status" value="1"/>
</dbReference>
<dbReference type="OrthoDB" id="9803176at2"/>
<dbReference type="Pfam" id="PF01627">
    <property type="entry name" value="Hpt"/>
    <property type="match status" value="4"/>
</dbReference>
<dbReference type="PROSITE" id="PS50110">
    <property type="entry name" value="RESPONSE_REGULATORY"/>
    <property type="match status" value="1"/>
</dbReference>
<dbReference type="Proteomes" id="UP000008631">
    <property type="component" value="Chromosome"/>
</dbReference>
<dbReference type="EMBL" id="CP002353">
    <property type="protein sequence ID" value="ADV64246.1"/>
    <property type="molecule type" value="Genomic_DNA"/>
</dbReference>
<dbReference type="GO" id="GO:0005737">
    <property type="term" value="C:cytoplasm"/>
    <property type="evidence" value="ECO:0007669"/>
    <property type="project" value="InterPro"/>
</dbReference>
<feature type="domain" description="HPt" evidence="13">
    <location>
        <begin position="2"/>
        <end position="109"/>
    </location>
</feature>
<feature type="domain" description="Histidine kinase" evidence="10">
    <location>
        <begin position="1093"/>
        <end position="1293"/>
    </location>
</feature>
<dbReference type="eggNOG" id="COG0643">
    <property type="taxonomic scope" value="Bacteria"/>
</dbReference>
<feature type="modified residue" description="Phosphohistidine" evidence="6">
    <location>
        <position position="49"/>
    </location>
</feature>
<dbReference type="Gene3D" id="1.10.287.560">
    <property type="entry name" value="Histidine kinase CheA-like, homodimeric domain"/>
    <property type="match status" value="1"/>
</dbReference>
<evidence type="ECO:0000256" key="4">
    <source>
        <dbReference type="ARBA" id="ARBA00022679"/>
    </source>
</evidence>
<dbReference type="InterPro" id="IPR036061">
    <property type="entry name" value="CheW-like_dom_sf"/>
</dbReference>
<dbReference type="SMR" id="E8QZB7"/>
<evidence type="ECO:0000256" key="2">
    <source>
        <dbReference type="ARBA" id="ARBA00012438"/>
    </source>
</evidence>
<dbReference type="PRINTS" id="PR00344">
    <property type="entry name" value="BCTRLSENSOR"/>
</dbReference>
<feature type="compositionally biased region" description="Low complexity" evidence="9">
    <location>
        <begin position="886"/>
        <end position="910"/>
    </location>
</feature>
<dbReference type="CDD" id="cd00731">
    <property type="entry name" value="CheA_reg"/>
    <property type="match status" value="1"/>
</dbReference>
<dbReference type="Gene3D" id="1.20.120.160">
    <property type="entry name" value="HPT domain"/>
    <property type="match status" value="4"/>
</dbReference>
<dbReference type="Pfam" id="PF01584">
    <property type="entry name" value="CheW"/>
    <property type="match status" value="1"/>
</dbReference>
<dbReference type="FunFam" id="3.30.565.10:FF:000016">
    <property type="entry name" value="Chemotaxis protein CheA, putative"/>
    <property type="match status" value="1"/>
</dbReference>
<dbReference type="InterPro" id="IPR036641">
    <property type="entry name" value="HPT_dom_sf"/>
</dbReference>
<dbReference type="InParanoid" id="E8QZB7"/>
<sequence length="1625" mass="176283">MSNFVRRDDLTGFLHEADEALPAIRQAVEDALIDPDQSHRLTEAHRLAHSIRGAAAMVRLEPMARLLSIQEELLEDLIYQADSPSEQTAELLLTCFETIDSALSLLRDLLGGPAVEDDAARLAAVAVESLEPLTRSIDARYLPYRADHPKVFSSPTLLDEESDRDEEMDTPAQDFDSFSFEPSDKSESDQLNQSDPDSIDLADRVAHLGLDPAEGLLNDPLALVQALDRLDPVVLDRFDAIEPELREVFAEEAEDHLQQLRINLQRLHQSRDDHEAQKAIRRSAHTLKGAAGLVGLHGFSRIAKRLENLIDYLHDHHLELRPATFALVETAINLLEQQWSGQFEPEAMRERVADLLARIDLLLDPPALSQVSGTAATTPALSPISPPVAETIAASSRSLSDEVAAALWDKQSNLNLVRTTDTPTTPGSDFEAIDPELLQVFAQEAEDHLRSIDDSLRLLGRNPEDFEALDELRRAIHTLKGAAGSVKFGILTRLTHRMEDVLDWVAIRAQPIRPELHELLQRTMDVITELIEHPQPTTTASVPALLSRYDDLLARARAEVVSEPGFPIDPPIHTTPLSVPTVDPQSLSGLLQHGATSGPLSEALGAPSGSFGSRSGATPSFSSPPLPVGGPSGASLPPSPMESLGAETSSGEFASHAGSGEFAGYPGSGEFPVSPLPHLPASTPEDAVPAASSPATSEIPESIRLLFPPVPLDDIDKIPPELLEVFAQEAEDHLRAIYSALAILERNPSQIEAFREIRRSVHTLKGSAGLVKLNGLTQMAHQMEHLLDRLGDHPGEIGPDLHAVLIDATDVLLDMSIGQYDHEVMRAAIEKVQRELAQQLIQVQARHLSQSSTGSSVVSRASSGLEADSIDWSAEFGALADPAISAPTPTDPVGAVPVATATSPAAGVGPRVSGEPSRKPSEMLRVPLERIDDLVRLVSELVINRTAYEQRMADLSRMAEEIQASVDRLRVISNDLETQYEVSALARGRLTWLADPTGSPSANPTPAVNGQASGSPNGTPSTHSAARSETAEVFDFLASRRRGEFDELEMDRYTQFHLLTRSLSEVSSDLNTLAGDLFGLISDFGGLATRQGRLTREIQDKLMRVRMVPLGTLNNQLQRTVRSVAEQMGKKVDLILEGEQIELEKTVLEEMVEPFLHLLRNAVDHGVETPAVRRERGKPERARIEVRASYQGTQVVLQVRDDGNGIDPQALRAAAVRNGLLSTAEAEALSRDEALQLIFVPGISTAREVSEISGRGVGMDVVKTKILRLKGTLTLESTLGQGTTFTIRLPMSLAITRALLVEAGDRLYAIPVQSITQLSRIDRDRIQQVGRERFIRLGERLLPLVRLADVLDLPATPAESTEPNVPIVVVGLGGRFVAVAVDQLVANREIVVKTLGNHLRRVHGLIGATLMGDGTVVPILNLVELIQEPGRVDLARKVGPVASSSTSPATAPSSAAEAVATALPSAAPLVPPTKSAEGSLSTRGSKKLGSRNRDGGPLTILVVDDSPTVRRTVSNLIKDQGWTPILAKDGLDAIETLQRSPVIPDLVLLDIEMPRMDGYEVLGNLRAQPSFRNLPIVMVTSRAGQKHRRKAMDLGATDYVIKPYDDEEMLARIRRLVGNRRATLI</sequence>
<dbReference type="STRING" id="575540.Isop_3690"/>
<feature type="domain" description="HPt" evidence="13">
    <location>
        <begin position="430"/>
        <end position="534"/>
    </location>
</feature>
<reference key="1">
    <citation type="submission" date="2010-11" db="EMBL/GenBank/DDBJ databases">
        <title>The complete sequence of chromosome of Isophaera pallida ATCC 43644.</title>
        <authorList>
            <consortium name="US DOE Joint Genome Institute (JGI-PGF)"/>
            <person name="Lucas S."/>
            <person name="Copeland A."/>
            <person name="Lapidus A."/>
            <person name="Bruce D."/>
            <person name="Goodwin L."/>
            <person name="Pitluck S."/>
            <person name="Kyrpides N."/>
            <person name="Mavromatis K."/>
            <person name="Pagani I."/>
            <person name="Ivanova N."/>
            <person name="Saunders E."/>
            <person name="Brettin T."/>
            <person name="Detter J.C."/>
            <person name="Han C."/>
            <person name="Tapia R."/>
            <person name="Land M."/>
            <person name="Hauser L."/>
            <person name="Markowitz V."/>
            <person name="Cheng J.-F."/>
            <person name="Hugenholtz P."/>
            <person name="Woyke T."/>
            <person name="Wu D."/>
            <person name="Eisen J.A."/>
        </authorList>
    </citation>
    <scope>NUCLEOTIDE SEQUENCE</scope>
    <source>
        <strain>ATCC 43644</strain>
    </source>
</reference>
<dbReference type="Gene3D" id="3.40.50.2300">
    <property type="match status" value="1"/>
</dbReference>
<organism evidence="14 15">
    <name type="scientific">Isosphaera pallida (strain ATCC 43644 / DSM 9630 / IS1B)</name>
    <dbReference type="NCBI Taxonomy" id="575540"/>
    <lineage>
        <taxon>Bacteria</taxon>
        <taxon>Pseudomonadati</taxon>
        <taxon>Planctomycetota</taxon>
        <taxon>Planctomycetia</taxon>
        <taxon>Isosphaerales</taxon>
        <taxon>Isosphaeraceae</taxon>
        <taxon>Isosphaera</taxon>
    </lineage>
</organism>
<feature type="domain" description="CheW-like" evidence="12">
    <location>
        <begin position="1295"/>
        <end position="1431"/>
    </location>
</feature>